<feature type="domain" description="PAS" evidence="8">
    <location>
        <begin position="256"/>
        <end position="326"/>
    </location>
</feature>
<dbReference type="InterPro" id="IPR013767">
    <property type="entry name" value="PAS_fold"/>
</dbReference>
<keyword evidence="7" id="KW-1133">Transmembrane helix</keyword>
<dbReference type="Proteomes" id="UP000192491">
    <property type="component" value="Unassembled WGS sequence"/>
</dbReference>
<evidence type="ECO:0000256" key="5">
    <source>
        <dbReference type="ARBA" id="ARBA00059827"/>
    </source>
</evidence>
<dbReference type="Pfam" id="PF11845">
    <property type="entry name" value="Tll0287-like"/>
    <property type="match status" value="1"/>
</dbReference>
<dbReference type="GO" id="GO:0005524">
    <property type="term" value="F:ATP binding"/>
    <property type="evidence" value="ECO:0007669"/>
    <property type="project" value="UniProtKB-KW"/>
</dbReference>
<feature type="transmembrane region" description="Helical" evidence="7">
    <location>
        <begin position="18"/>
        <end position="39"/>
    </location>
</feature>
<keyword evidence="7" id="KW-0472">Membrane</keyword>
<evidence type="ECO:0000256" key="7">
    <source>
        <dbReference type="SAM" id="Phobius"/>
    </source>
</evidence>
<dbReference type="InterPro" id="IPR035965">
    <property type="entry name" value="PAS-like_dom_sf"/>
</dbReference>
<evidence type="ECO:0000256" key="6">
    <source>
        <dbReference type="ARBA" id="ARBA00070616"/>
    </source>
</evidence>
<comment type="caution">
    <text evidence="9">The sequence shown here is derived from an EMBL/GenBank/DDBJ whole genome shotgun (WGS) entry which is preliminary data.</text>
</comment>
<evidence type="ECO:0000256" key="1">
    <source>
        <dbReference type="ARBA" id="ARBA00022679"/>
    </source>
</evidence>
<dbReference type="InterPro" id="IPR000014">
    <property type="entry name" value="PAS"/>
</dbReference>
<dbReference type="FunFam" id="3.30.450.20:FF:000060">
    <property type="entry name" value="Sensor protein FixL"/>
    <property type="match status" value="1"/>
</dbReference>
<dbReference type="PANTHER" id="PTHR31600:SF2">
    <property type="entry name" value="GAMETE ENRICHED GENE 10 PROTEIN-RELATED"/>
    <property type="match status" value="1"/>
</dbReference>
<dbReference type="Gene3D" id="3.30.450.20">
    <property type="entry name" value="PAS domain"/>
    <property type="match status" value="1"/>
</dbReference>
<dbReference type="STRING" id="1123401.GCA_000621325_03025"/>
<evidence type="ECO:0000256" key="4">
    <source>
        <dbReference type="ARBA" id="ARBA00022840"/>
    </source>
</evidence>
<keyword evidence="1" id="KW-0808">Transferase</keyword>
<dbReference type="GO" id="GO:0006355">
    <property type="term" value="P:regulation of DNA-templated transcription"/>
    <property type="evidence" value="ECO:0007669"/>
    <property type="project" value="InterPro"/>
</dbReference>
<dbReference type="PANTHER" id="PTHR31600">
    <property type="entry name" value="TINY MACROCYSTS PROTEIN B-RELATED"/>
    <property type="match status" value="1"/>
</dbReference>
<evidence type="ECO:0000259" key="8">
    <source>
        <dbReference type="PROSITE" id="PS50112"/>
    </source>
</evidence>
<organism evidence="9 10">
    <name type="scientific">Thiothrix lacustris</name>
    <dbReference type="NCBI Taxonomy" id="525917"/>
    <lineage>
        <taxon>Bacteria</taxon>
        <taxon>Pseudomonadati</taxon>
        <taxon>Pseudomonadota</taxon>
        <taxon>Gammaproteobacteria</taxon>
        <taxon>Thiotrichales</taxon>
        <taxon>Thiotrichaceae</taxon>
        <taxon>Thiothrix</taxon>
    </lineage>
</organism>
<dbReference type="InterPro" id="IPR021796">
    <property type="entry name" value="Tll0287-like_dom"/>
</dbReference>
<protein>
    <recommendedName>
        <fullName evidence="6">Sensor protein FixL</fullName>
    </recommendedName>
</protein>
<evidence type="ECO:0000256" key="3">
    <source>
        <dbReference type="ARBA" id="ARBA00022777"/>
    </source>
</evidence>
<keyword evidence="2" id="KW-0547">Nucleotide-binding</keyword>
<keyword evidence="7" id="KW-0812">Transmembrane</keyword>
<evidence type="ECO:0000256" key="2">
    <source>
        <dbReference type="ARBA" id="ARBA00022741"/>
    </source>
</evidence>
<dbReference type="NCBIfam" id="TIGR00229">
    <property type="entry name" value="sensory_box"/>
    <property type="match status" value="1"/>
</dbReference>
<proteinExistence type="predicted"/>
<evidence type="ECO:0000313" key="9">
    <source>
        <dbReference type="EMBL" id="OQX03702.1"/>
    </source>
</evidence>
<reference evidence="9 10" key="1">
    <citation type="submission" date="2017-01" db="EMBL/GenBank/DDBJ databases">
        <title>Novel large sulfur bacteria in the metagenomes of groundwater-fed chemosynthetic microbial mats in the Lake Huron basin.</title>
        <authorList>
            <person name="Sharrar A.M."/>
            <person name="Flood B.E."/>
            <person name="Bailey J.V."/>
            <person name="Jones D.S."/>
            <person name="Biddanda B."/>
            <person name="Ruberg S.A."/>
            <person name="Marcus D.N."/>
            <person name="Dick G.J."/>
        </authorList>
    </citation>
    <scope>NUCLEOTIDE SEQUENCE [LARGE SCALE GENOMIC DNA]</scope>
    <source>
        <strain evidence="9">A8</strain>
    </source>
</reference>
<dbReference type="EMBL" id="MTEJ01000386">
    <property type="protein sequence ID" value="OQX03702.1"/>
    <property type="molecule type" value="Genomic_DNA"/>
</dbReference>
<dbReference type="CDD" id="cd00130">
    <property type="entry name" value="PAS"/>
    <property type="match status" value="1"/>
</dbReference>
<comment type="function">
    <text evidence="5">Putative oxygen sensor; modulates the activity of FixJ, a transcriptional activator of nitrogen fixation fixK gene. FixL probably acts as a kinase that phosphorylates FixJ.</text>
</comment>
<dbReference type="SUPFAM" id="SSF55785">
    <property type="entry name" value="PYP-like sensor domain (PAS domain)"/>
    <property type="match status" value="1"/>
</dbReference>
<dbReference type="SMART" id="SM00091">
    <property type="entry name" value="PAS"/>
    <property type="match status" value="1"/>
</dbReference>
<dbReference type="InterPro" id="IPR052994">
    <property type="entry name" value="Tiny_macrocysts_regulators"/>
</dbReference>
<dbReference type="Pfam" id="PF00989">
    <property type="entry name" value="PAS"/>
    <property type="match status" value="1"/>
</dbReference>
<keyword evidence="3" id="KW-0418">Kinase</keyword>
<keyword evidence="4" id="KW-0067">ATP-binding</keyword>
<evidence type="ECO:0000313" key="10">
    <source>
        <dbReference type="Proteomes" id="UP000192491"/>
    </source>
</evidence>
<dbReference type="PROSITE" id="PS50112">
    <property type="entry name" value="PAS"/>
    <property type="match status" value="1"/>
</dbReference>
<sequence length="383" mass="43051">MRVKNANVYSSDGFVTRYIVYILSFLLVIGSALVFWVSYQKSQSVNEEIAVYEASQFAASVARFRTFYSEQFVPRAKANGIVITHDYLATKDALPLPATMMIDFSKFLTDAKDSTYKVRFYSDLPFPWRKDKDGGAHDDFERWALQELRKNPEQAVWRFEGEDENQVLRYARADRLGESCVGCHNTYPGTPKKDWKVGDVRGVLVVSRPISGFEKATQSAMMESFLMLFGLGIAMLLVLVLALRGLRASAEELKASQIKSRTIVDSVLDAIVVINSKGIMIEANESVYPVLGYTQQELLGQNINILMEGEHHVAHNGYLQRYLHTGEPHIIGKPRQLIARRKDGSSFPIDLSVSEARFGDNVVFTGIIRDISHRIVAQHGDSA</sequence>
<gene>
    <name evidence="9" type="ORF">BWK73_38665</name>
</gene>
<feature type="transmembrane region" description="Helical" evidence="7">
    <location>
        <begin position="225"/>
        <end position="246"/>
    </location>
</feature>
<dbReference type="GO" id="GO:0016301">
    <property type="term" value="F:kinase activity"/>
    <property type="evidence" value="ECO:0007669"/>
    <property type="project" value="UniProtKB-KW"/>
</dbReference>
<accession>A0A1Y1QE97</accession>
<name>A0A1Y1QE97_9GAMM</name>
<dbReference type="AlphaFoldDB" id="A0A1Y1QE97"/>